<protein>
    <submittedName>
        <fullName evidence="1">Uncharacterized protein</fullName>
    </submittedName>
</protein>
<reference evidence="1 2" key="2">
    <citation type="journal article" date="2022" name="Mol. Ecol. Resour.">
        <title>The genomes of chicory, endive, great burdock and yacon provide insights into Asteraceae paleo-polyploidization history and plant inulin production.</title>
        <authorList>
            <person name="Fan W."/>
            <person name="Wang S."/>
            <person name="Wang H."/>
            <person name="Wang A."/>
            <person name="Jiang F."/>
            <person name="Liu H."/>
            <person name="Zhao H."/>
            <person name="Xu D."/>
            <person name="Zhang Y."/>
        </authorList>
    </citation>
    <scope>NUCLEOTIDE SEQUENCE [LARGE SCALE GENOMIC DNA]</scope>
    <source>
        <strain evidence="2">cv. Punajuju</strain>
        <tissue evidence="1">Leaves</tissue>
    </source>
</reference>
<name>A0ACB9CYZ1_CICIN</name>
<organism evidence="1 2">
    <name type="scientific">Cichorium intybus</name>
    <name type="common">Chicory</name>
    <dbReference type="NCBI Taxonomy" id="13427"/>
    <lineage>
        <taxon>Eukaryota</taxon>
        <taxon>Viridiplantae</taxon>
        <taxon>Streptophyta</taxon>
        <taxon>Embryophyta</taxon>
        <taxon>Tracheophyta</taxon>
        <taxon>Spermatophyta</taxon>
        <taxon>Magnoliopsida</taxon>
        <taxon>eudicotyledons</taxon>
        <taxon>Gunneridae</taxon>
        <taxon>Pentapetalae</taxon>
        <taxon>asterids</taxon>
        <taxon>campanulids</taxon>
        <taxon>Asterales</taxon>
        <taxon>Asteraceae</taxon>
        <taxon>Cichorioideae</taxon>
        <taxon>Cichorieae</taxon>
        <taxon>Cichoriinae</taxon>
        <taxon>Cichorium</taxon>
    </lineage>
</organism>
<evidence type="ECO:0000313" key="1">
    <source>
        <dbReference type="EMBL" id="KAI3739400.1"/>
    </source>
</evidence>
<evidence type="ECO:0000313" key="2">
    <source>
        <dbReference type="Proteomes" id="UP001055811"/>
    </source>
</evidence>
<proteinExistence type="predicted"/>
<dbReference type="EMBL" id="CM042013">
    <property type="protein sequence ID" value="KAI3739400.1"/>
    <property type="molecule type" value="Genomic_DNA"/>
</dbReference>
<reference evidence="2" key="1">
    <citation type="journal article" date="2022" name="Mol. Ecol. Resour.">
        <title>The genomes of chicory, endive, great burdock and yacon provide insights into Asteraceae palaeo-polyploidization history and plant inulin production.</title>
        <authorList>
            <person name="Fan W."/>
            <person name="Wang S."/>
            <person name="Wang H."/>
            <person name="Wang A."/>
            <person name="Jiang F."/>
            <person name="Liu H."/>
            <person name="Zhao H."/>
            <person name="Xu D."/>
            <person name="Zhang Y."/>
        </authorList>
    </citation>
    <scope>NUCLEOTIDE SEQUENCE [LARGE SCALE GENOMIC DNA]</scope>
    <source>
        <strain evidence="2">cv. Punajuju</strain>
    </source>
</reference>
<accession>A0ACB9CYZ1</accession>
<gene>
    <name evidence="1" type="ORF">L2E82_29804</name>
</gene>
<comment type="caution">
    <text evidence="1">The sequence shown here is derived from an EMBL/GenBank/DDBJ whole genome shotgun (WGS) entry which is preliminary data.</text>
</comment>
<sequence>MGSMLSGRIPDLNRNWTNLTRLDMQGTSMEGPIPSTTSLLTNLKPLRIFDLAGSSRMTFPNLQTLTCLTKTNLSLRNCLLNGPIPKDLSFNSLNGTIPDSVRILDSDALFLNNISLSGPLRVWIHDGNNQINNQNFQQFWIVCG</sequence>
<dbReference type="Proteomes" id="UP001055811">
    <property type="component" value="Linkage Group LG05"/>
</dbReference>
<keyword evidence="2" id="KW-1185">Reference proteome</keyword>